<keyword evidence="5" id="KW-0472">Membrane</keyword>
<dbReference type="PRINTS" id="PR00811">
    <property type="entry name" value="BCTERIALGSPD"/>
</dbReference>
<evidence type="ECO:0000256" key="2">
    <source>
        <dbReference type="ARBA" id="ARBA00006304"/>
    </source>
</evidence>
<dbReference type="InterPro" id="IPR051808">
    <property type="entry name" value="Type_IV_pilus_biogenesis"/>
</dbReference>
<proteinExistence type="inferred from homology"/>
<dbReference type="PRINTS" id="PR01032">
    <property type="entry name" value="PHAGEIV"/>
</dbReference>
<evidence type="ECO:0000256" key="4">
    <source>
        <dbReference type="ARBA" id="ARBA00022729"/>
    </source>
</evidence>
<dbReference type="InterPro" id="IPR004845">
    <property type="entry name" value="T2SS_GspD_CS"/>
</dbReference>
<dbReference type="Pfam" id="PF00263">
    <property type="entry name" value="Secretin"/>
    <property type="match status" value="1"/>
</dbReference>
<evidence type="ECO:0000256" key="3">
    <source>
        <dbReference type="ARBA" id="ARBA00022448"/>
    </source>
</evidence>
<protein>
    <submittedName>
        <fullName evidence="11">Secretin</fullName>
    </submittedName>
</protein>
<comment type="subcellular location">
    <subcellularLocation>
        <location evidence="1 7">Cell outer membrane</location>
    </subcellularLocation>
</comment>
<dbReference type="NCBIfam" id="TIGR02515">
    <property type="entry name" value="IV_pilus_PilQ"/>
    <property type="match status" value="1"/>
</dbReference>
<evidence type="ECO:0000256" key="8">
    <source>
        <dbReference type="SAM" id="SignalP"/>
    </source>
</evidence>
<dbReference type="InterPro" id="IPR038591">
    <property type="entry name" value="NolW-like_sf"/>
</dbReference>
<feature type="chain" id="PRO_5013114617" evidence="8">
    <location>
        <begin position="18"/>
        <end position="442"/>
    </location>
</feature>
<dbReference type="AlphaFoldDB" id="A0A1T0ATT2"/>
<dbReference type="EMBL" id="MUYA01000004">
    <property type="protein sequence ID" value="OOS00155.1"/>
    <property type="molecule type" value="Genomic_DNA"/>
</dbReference>
<dbReference type="InterPro" id="IPR004846">
    <property type="entry name" value="T2SS/T3SS_dom"/>
</dbReference>
<keyword evidence="3 7" id="KW-0813">Transport</keyword>
<feature type="domain" description="NolW-like" evidence="10">
    <location>
        <begin position="125"/>
        <end position="190"/>
    </location>
</feature>
<keyword evidence="12" id="KW-1185">Reference proteome</keyword>
<evidence type="ECO:0000259" key="10">
    <source>
        <dbReference type="Pfam" id="PF03958"/>
    </source>
</evidence>
<keyword evidence="6" id="KW-0998">Cell outer membrane</keyword>
<dbReference type="GO" id="GO:0009279">
    <property type="term" value="C:cell outer membrane"/>
    <property type="evidence" value="ECO:0007669"/>
    <property type="project" value="UniProtKB-SubCell"/>
</dbReference>
<dbReference type="PANTHER" id="PTHR30604:SF1">
    <property type="entry name" value="DNA UTILIZATION PROTEIN HOFQ"/>
    <property type="match status" value="1"/>
</dbReference>
<evidence type="ECO:0000256" key="5">
    <source>
        <dbReference type="ARBA" id="ARBA00023136"/>
    </source>
</evidence>
<evidence type="ECO:0000256" key="7">
    <source>
        <dbReference type="RuleBase" id="RU004004"/>
    </source>
</evidence>
<dbReference type="Gene3D" id="3.30.1370.130">
    <property type="match status" value="1"/>
</dbReference>
<organism evidence="11 12">
    <name type="scientific">Haemophilus paracuniculus</name>
    <dbReference type="NCBI Taxonomy" id="734"/>
    <lineage>
        <taxon>Bacteria</taxon>
        <taxon>Pseudomonadati</taxon>
        <taxon>Pseudomonadota</taxon>
        <taxon>Gammaproteobacteria</taxon>
        <taxon>Pasteurellales</taxon>
        <taxon>Pasteurellaceae</taxon>
        <taxon>Haemophilus</taxon>
    </lineage>
</organism>
<reference evidence="11 12" key="1">
    <citation type="submission" date="2017-02" db="EMBL/GenBank/DDBJ databases">
        <title>Draft genome sequence of Haemophilus paracuniculus CCUG 43573 type strain.</title>
        <authorList>
            <person name="Engstrom-Jakobsson H."/>
            <person name="Salva-Serra F."/>
            <person name="Thorell K."/>
            <person name="Gonzales-Siles L."/>
            <person name="Karlsson R."/>
            <person name="Boulund F."/>
            <person name="Engstrand L."/>
            <person name="Kristiansson E."/>
            <person name="Moore E."/>
        </authorList>
    </citation>
    <scope>NUCLEOTIDE SEQUENCE [LARGE SCALE GENOMIC DNA]</scope>
    <source>
        <strain evidence="11 12">CCUG 43573</strain>
    </source>
</reference>
<evidence type="ECO:0000313" key="11">
    <source>
        <dbReference type="EMBL" id="OOS00155.1"/>
    </source>
</evidence>
<accession>A0A1T0ATT2</accession>
<dbReference type="OrthoDB" id="9775455at2"/>
<evidence type="ECO:0000256" key="1">
    <source>
        <dbReference type="ARBA" id="ARBA00004442"/>
    </source>
</evidence>
<comment type="similarity">
    <text evidence="2">Belongs to the bacterial secretin family. PilQ subfamily.</text>
</comment>
<evidence type="ECO:0000256" key="6">
    <source>
        <dbReference type="ARBA" id="ARBA00023237"/>
    </source>
</evidence>
<dbReference type="Pfam" id="PF03958">
    <property type="entry name" value="Secretin_N"/>
    <property type="match status" value="1"/>
</dbReference>
<dbReference type="InterPro" id="IPR001775">
    <property type="entry name" value="GspD/PilQ"/>
</dbReference>
<dbReference type="RefSeq" id="WP_078236607.1">
    <property type="nucleotide sequence ID" value="NZ_MUYA01000004.1"/>
</dbReference>
<feature type="signal peptide" evidence="8">
    <location>
        <begin position="1"/>
        <end position="17"/>
    </location>
</feature>
<dbReference type="GO" id="GO:0009306">
    <property type="term" value="P:protein secretion"/>
    <property type="evidence" value="ECO:0007669"/>
    <property type="project" value="InterPro"/>
</dbReference>
<comment type="caution">
    <text evidence="11">The sequence shown here is derived from an EMBL/GenBank/DDBJ whole genome shotgun (WGS) entry which is preliminary data.</text>
</comment>
<evidence type="ECO:0000313" key="12">
    <source>
        <dbReference type="Proteomes" id="UP000190867"/>
    </source>
</evidence>
<dbReference type="PANTHER" id="PTHR30604">
    <property type="entry name" value="PROTEIN TRANSPORT PROTEIN HOFQ"/>
    <property type="match status" value="1"/>
</dbReference>
<name>A0A1T0ATT2_9PAST</name>
<dbReference type="Gene3D" id="3.30.1370.120">
    <property type="match status" value="1"/>
</dbReference>
<dbReference type="PROSITE" id="PS00875">
    <property type="entry name" value="T2SP_D"/>
    <property type="match status" value="1"/>
</dbReference>
<gene>
    <name evidence="11" type="ORF">B0187_04215</name>
</gene>
<dbReference type="InterPro" id="IPR013355">
    <property type="entry name" value="Pilus_4_PilQ"/>
</dbReference>
<keyword evidence="4 8" id="KW-0732">Signal</keyword>
<dbReference type="STRING" id="734.B0187_04215"/>
<evidence type="ECO:0000259" key="9">
    <source>
        <dbReference type="Pfam" id="PF00263"/>
    </source>
</evidence>
<dbReference type="Proteomes" id="UP000190867">
    <property type="component" value="Unassembled WGS sequence"/>
</dbReference>
<sequence>MQKRLWLLTLFALPLLANELSISLKNAPTAQLLSFLAEETGKNIVLADKIDSQTTLRIENSNFEQILNSITKINQLNASQQKNIYYVSHQKEEKSPAVSTARLKNSENLTARTQAQTPAKPKLLTKTIKINHAKASEIIDALTKGNGKVLSENGYLHFDERSNSLIIKDSATALANIQKLIKELDKPIPQIAIEARIVTISSENLQELGVRWGMLGRGENHQRFGGTLQGNSATNLDNLNVNFPVNNAASAVLQVATLNSRVLDLELSALEQENSVEIIASPRLLTTNKKPASIKQGTEIPYVLYSKKSEVANIEFKEAVLGLEVTPQLSQNNQILMDLLVTQNSPNPTSSAGNPLITIDKQELNTQVLAKHGETIVLGGIFQHLAAKGEDRVPILGSIPFIKRLFSQSRDKISKRELVIFVTPYVVQSSDVAVKTEKSRPN</sequence>
<dbReference type="InterPro" id="IPR005644">
    <property type="entry name" value="NolW-like"/>
</dbReference>
<feature type="domain" description="Type II/III secretion system secretin-like" evidence="9">
    <location>
        <begin position="269"/>
        <end position="428"/>
    </location>
</feature>